<gene>
    <name evidence="2" type="ORF">X975_17722</name>
</gene>
<dbReference type="SMART" id="SM00293">
    <property type="entry name" value="PWWP"/>
    <property type="match status" value="1"/>
</dbReference>
<evidence type="ECO:0000313" key="2">
    <source>
        <dbReference type="EMBL" id="KFM62538.1"/>
    </source>
</evidence>
<reference evidence="2 3" key="1">
    <citation type="submission" date="2013-11" db="EMBL/GenBank/DDBJ databases">
        <title>Genome sequencing of Stegodyphus mimosarum.</title>
        <authorList>
            <person name="Bechsgaard J."/>
        </authorList>
    </citation>
    <scope>NUCLEOTIDE SEQUENCE [LARGE SCALE GENOMIC DNA]</scope>
</reference>
<dbReference type="GO" id="GO:0032259">
    <property type="term" value="P:methylation"/>
    <property type="evidence" value="ECO:0007669"/>
    <property type="project" value="UniProtKB-KW"/>
</dbReference>
<dbReference type="Proteomes" id="UP000054359">
    <property type="component" value="Unassembled WGS sequence"/>
</dbReference>
<dbReference type="Gene3D" id="2.30.30.140">
    <property type="match status" value="1"/>
</dbReference>
<dbReference type="AlphaFoldDB" id="A0A087TBP9"/>
<dbReference type="PROSITE" id="PS50812">
    <property type="entry name" value="PWWP"/>
    <property type="match status" value="1"/>
</dbReference>
<dbReference type="GO" id="GO:0005634">
    <property type="term" value="C:nucleus"/>
    <property type="evidence" value="ECO:0007669"/>
    <property type="project" value="TreeGrafter"/>
</dbReference>
<name>A0A087TBP9_STEMI</name>
<sequence>MFLKKVKKSPVVREKMKSVAKKKAISVSLATILPNANKHYVVGNLVWVKVGSHPFWPSMVTYDPLTGDFHRDQPGKNGKKKTLYHVQYFGKAAMRGWSVSQRMFPFEGKEKFKAVEQSALHKVKKKTGMYKKIEKMFRVSAAAKPLWNEAIDEALKAFAIKDLNDRLEANVFNYYV</sequence>
<dbReference type="GO" id="GO:0008168">
    <property type="term" value="F:methyltransferase activity"/>
    <property type="evidence" value="ECO:0007669"/>
    <property type="project" value="UniProtKB-KW"/>
</dbReference>
<dbReference type="OrthoDB" id="6437657at2759"/>
<feature type="non-terminal residue" evidence="2">
    <location>
        <position position="176"/>
    </location>
</feature>
<dbReference type="PANTHER" id="PTHR15999">
    <property type="entry name" value="ZINC FINGER CW-TYPE PWWP DOMAIN PROTEIN 1"/>
    <property type="match status" value="1"/>
</dbReference>
<organism evidence="2 3">
    <name type="scientific">Stegodyphus mimosarum</name>
    <name type="common">African social velvet spider</name>
    <dbReference type="NCBI Taxonomy" id="407821"/>
    <lineage>
        <taxon>Eukaryota</taxon>
        <taxon>Metazoa</taxon>
        <taxon>Ecdysozoa</taxon>
        <taxon>Arthropoda</taxon>
        <taxon>Chelicerata</taxon>
        <taxon>Arachnida</taxon>
        <taxon>Araneae</taxon>
        <taxon>Araneomorphae</taxon>
        <taxon>Entelegynae</taxon>
        <taxon>Eresoidea</taxon>
        <taxon>Eresidae</taxon>
        <taxon>Stegodyphus</taxon>
    </lineage>
</organism>
<evidence type="ECO:0000313" key="3">
    <source>
        <dbReference type="Proteomes" id="UP000054359"/>
    </source>
</evidence>
<feature type="domain" description="PWWP" evidence="1">
    <location>
        <begin position="42"/>
        <end position="109"/>
    </location>
</feature>
<keyword evidence="3" id="KW-1185">Reference proteome</keyword>
<dbReference type="STRING" id="407821.A0A087TBP9"/>
<dbReference type="SUPFAM" id="SSF63748">
    <property type="entry name" value="Tudor/PWWP/MBT"/>
    <property type="match status" value="1"/>
</dbReference>
<dbReference type="InterPro" id="IPR000313">
    <property type="entry name" value="PWWP_dom"/>
</dbReference>
<proteinExistence type="predicted"/>
<accession>A0A087TBP9</accession>
<dbReference type="InterPro" id="IPR042778">
    <property type="entry name" value="ZCWPW1/ZCWPW2"/>
</dbReference>
<dbReference type="PANTHER" id="PTHR15999:SF2">
    <property type="entry name" value="ZINC FINGER CW-TYPE PWWP DOMAIN PROTEIN 1"/>
    <property type="match status" value="1"/>
</dbReference>
<dbReference type="OMA" id="CHYTEYE"/>
<dbReference type="CDD" id="cd20144">
    <property type="entry name" value="PWWP_NSD_rpt1"/>
    <property type="match status" value="1"/>
</dbReference>
<evidence type="ECO:0000259" key="1">
    <source>
        <dbReference type="PROSITE" id="PS50812"/>
    </source>
</evidence>
<keyword evidence="2" id="KW-0489">Methyltransferase</keyword>
<dbReference type="Pfam" id="PF00855">
    <property type="entry name" value="PWWP"/>
    <property type="match status" value="1"/>
</dbReference>
<protein>
    <submittedName>
        <fullName evidence="2">Putative histone-lysine N-methyltransferase NSD2</fullName>
    </submittedName>
</protein>
<dbReference type="EMBL" id="KK114482">
    <property type="protein sequence ID" value="KFM62538.1"/>
    <property type="molecule type" value="Genomic_DNA"/>
</dbReference>
<keyword evidence="2" id="KW-0808">Transferase</keyword>